<comment type="caution">
    <text evidence="2">The sequence shown here is derived from an EMBL/GenBank/DDBJ whole genome shotgun (WGS) entry which is preliminary data.</text>
</comment>
<keyword evidence="1" id="KW-0472">Membrane</keyword>
<feature type="transmembrane region" description="Helical" evidence="1">
    <location>
        <begin position="20"/>
        <end position="45"/>
    </location>
</feature>
<keyword evidence="1" id="KW-0812">Transmembrane</keyword>
<evidence type="ECO:0000313" key="2">
    <source>
        <dbReference type="EMBL" id="OGG12165.1"/>
    </source>
</evidence>
<proteinExistence type="predicted"/>
<keyword evidence="1" id="KW-1133">Transmembrane helix</keyword>
<dbReference type="AlphaFoldDB" id="A0A1F5ZIL0"/>
<gene>
    <name evidence="2" type="ORF">A2Z00_05805</name>
</gene>
<evidence type="ECO:0000313" key="3">
    <source>
        <dbReference type="Proteomes" id="UP000177268"/>
    </source>
</evidence>
<evidence type="ECO:0000256" key="1">
    <source>
        <dbReference type="SAM" id="Phobius"/>
    </source>
</evidence>
<dbReference type="EMBL" id="MFIZ01000002">
    <property type="protein sequence ID" value="OGG12165.1"/>
    <property type="molecule type" value="Genomic_DNA"/>
</dbReference>
<reference evidence="2 3" key="1">
    <citation type="journal article" date="2016" name="Nat. Commun.">
        <title>Thousands of microbial genomes shed light on interconnected biogeochemical processes in an aquifer system.</title>
        <authorList>
            <person name="Anantharaman K."/>
            <person name="Brown C.T."/>
            <person name="Hug L.A."/>
            <person name="Sharon I."/>
            <person name="Castelle C.J."/>
            <person name="Probst A.J."/>
            <person name="Thomas B.C."/>
            <person name="Singh A."/>
            <person name="Wilkins M.J."/>
            <person name="Karaoz U."/>
            <person name="Brodie E.L."/>
            <person name="Williams K.H."/>
            <person name="Hubbard S.S."/>
            <person name="Banfield J.F."/>
        </authorList>
    </citation>
    <scope>NUCLEOTIDE SEQUENCE [LARGE SCALE GENOMIC DNA]</scope>
</reference>
<protein>
    <submittedName>
        <fullName evidence="2">Uncharacterized protein</fullName>
    </submittedName>
</protein>
<dbReference type="Proteomes" id="UP000177268">
    <property type="component" value="Unassembled WGS sequence"/>
</dbReference>
<sequence>MADSTDPKTETKKSGTNPLIFVGIGCLVLLVVLGVAGSLIGRFLFKNAATSLIEGAIENKTGVKTNLNDIAQGKMSFTDPKTGSTVDIGSGKIPDSFPKDFPIYPGAKVTSALAGAEKGKNSGFWITLSTSDTVDKVGAYYKSQLSAKGWETTATYSAGDTSTQTVSKGDMSGSVAITRASDAKETEIVVIVGQDSGDSTSEEATPAQSE</sequence>
<organism evidence="2 3">
    <name type="scientific">Candidatus Gottesmanbacteria bacterium RBG_13_45_10</name>
    <dbReference type="NCBI Taxonomy" id="1798370"/>
    <lineage>
        <taxon>Bacteria</taxon>
        <taxon>Candidatus Gottesmaniibacteriota</taxon>
    </lineage>
</organism>
<dbReference type="STRING" id="1798370.A2Z00_05805"/>
<accession>A0A1F5ZIL0</accession>
<name>A0A1F5ZIL0_9BACT</name>